<proteinExistence type="predicted"/>
<sequence>MLWITKVLNFIMVKFYKFSCEHLRFDEMVNGQVTVTETFTTVTLEGRNRTMHRVSAVEEEEQATSVIGQFGNFW</sequence>
<comment type="caution">
    <text evidence="1">The sequence shown here is derived from an EMBL/GenBank/DDBJ whole genome shotgun (WGS) entry which is preliminary data.</text>
</comment>
<reference evidence="2" key="1">
    <citation type="journal article" date="2022" name="Mol. Ecol. Resour.">
        <title>The genomes of chicory, endive, great burdock and yacon provide insights into Asteraceae palaeo-polyploidization history and plant inulin production.</title>
        <authorList>
            <person name="Fan W."/>
            <person name="Wang S."/>
            <person name="Wang H."/>
            <person name="Wang A."/>
            <person name="Jiang F."/>
            <person name="Liu H."/>
            <person name="Zhao H."/>
            <person name="Xu D."/>
            <person name="Zhang Y."/>
        </authorList>
    </citation>
    <scope>NUCLEOTIDE SEQUENCE [LARGE SCALE GENOMIC DNA]</scope>
    <source>
        <strain evidence="2">cv. Yunnan</strain>
    </source>
</reference>
<accession>A0ACB9K4T1</accession>
<keyword evidence="2" id="KW-1185">Reference proteome</keyword>
<gene>
    <name evidence="1" type="ORF">L1987_01287</name>
</gene>
<organism evidence="1 2">
    <name type="scientific">Smallanthus sonchifolius</name>
    <dbReference type="NCBI Taxonomy" id="185202"/>
    <lineage>
        <taxon>Eukaryota</taxon>
        <taxon>Viridiplantae</taxon>
        <taxon>Streptophyta</taxon>
        <taxon>Embryophyta</taxon>
        <taxon>Tracheophyta</taxon>
        <taxon>Spermatophyta</taxon>
        <taxon>Magnoliopsida</taxon>
        <taxon>eudicotyledons</taxon>
        <taxon>Gunneridae</taxon>
        <taxon>Pentapetalae</taxon>
        <taxon>asterids</taxon>
        <taxon>campanulids</taxon>
        <taxon>Asterales</taxon>
        <taxon>Asteraceae</taxon>
        <taxon>Asteroideae</taxon>
        <taxon>Heliantheae alliance</taxon>
        <taxon>Millerieae</taxon>
        <taxon>Smallanthus</taxon>
    </lineage>
</organism>
<name>A0ACB9K4T1_9ASTR</name>
<evidence type="ECO:0000313" key="2">
    <source>
        <dbReference type="Proteomes" id="UP001056120"/>
    </source>
</evidence>
<protein>
    <submittedName>
        <fullName evidence="1">Uncharacterized protein</fullName>
    </submittedName>
</protein>
<dbReference type="EMBL" id="CM042018">
    <property type="protein sequence ID" value="KAI3827215.1"/>
    <property type="molecule type" value="Genomic_DNA"/>
</dbReference>
<dbReference type="Proteomes" id="UP001056120">
    <property type="component" value="Linkage Group LG01"/>
</dbReference>
<reference evidence="1 2" key="2">
    <citation type="journal article" date="2022" name="Mol. Ecol. Resour.">
        <title>The genomes of chicory, endive, great burdock and yacon provide insights into Asteraceae paleo-polyploidization history and plant inulin production.</title>
        <authorList>
            <person name="Fan W."/>
            <person name="Wang S."/>
            <person name="Wang H."/>
            <person name="Wang A."/>
            <person name="Jiang F."/>
            <person name="Liu H."/>
            <person name="Zhao H."/>
            <person name="Xu D."/>
            <person name="Zhang Y."/>
        </authorList>
    </citation>
    <scope>NUCLEOTIDE SEQUENCE [LARGE SCALE GENOMIC DNA]</scope>
    <source>
        <strain evidence="2">cv. Yunnan</strain>
        <tissue evidence="1">Leaves</tissue>
    </source>
</reference>
<evidence type="ECO:0000313" key="1">
    <source>
        <dbReference type="EMBL" id="KAI3827215.1"/>
    </source>
</evidence>